<dbReference type="GO" id="GO:0007166">
    <property type="term" value="P:cell surface receptor signaling pathway"/>
    <property type="evidence" value="ECO:0007669"/>
    <property type="project" value="InterPro"/>
</dbReference>
<comment type="function">
    <text evidence="18">Serine/threonine-protein kinase that may function as a signaling receptor of extracellular matrix component. Binding to pectin may have significance in the control of cell expansion, morphogenesis and development.</text>
</comment>
<dbReference type="Pfam" id="PF08488">
    <property type="entry name" value="WAK"/>
    <property type="match status" value="1"/>
</dbReference>
<sequence>MQFAKSPIFSHTREMVSQSVLHIMLICLSKLALALAASLAKPGCQEKCGEVIIPYPFGIGARCYIHKDFEITCNHTFTPPKPFINSIGTLELLEVSLIEGTVRVNSPLISSNCSNRTNVEDVYLSGRPFYFSVTKNRFTAVACDNLALMKRGDTTIAGCLSICSDVGTNDSGCHGINCCQTTIPPSRWFINASFESIDPKNDRGGCKTAFMVDQEWFTSNAIDLHAVQEWNYVPVVIDWGIFFGTCGSFATMNASKESSLCGFNAHCRPLNESRKLCSCNEGYEGNPYLRQGCQDIDECSYQRHRCDMICINTPGSYKCNCSVGYVSNGNYSCFKLEEIYGKKSRVKVVVIGTGTSFGVLLLFLGMWWLYKIVKRRKKLRLKKRFFKRNGGLLFEQPEYNVDKSKLFTSKELEKATDHYNENRMLGEGGQGTVYKGMLVDGRIVAVKKSKMVDEGKVKQFINEVVILSQIIHINVVKLLGFCLETEVPLLVYEYIPNGTLSQYIHSPNEEFPVSWEMHLRIAVEVASALYYLHSAARIPIYHRDIKSSNILLDDKYRAKVSDFGTSRTIAVDRTHLTTTKHVHGTFGYLDPGYFQSGQFTEKSDVYSFGVVLVELLTGQKPISSTESEEGRNLVSDFLFSMKENRWSDIIDARILRDSDKEQIMAVANLAKRCLNFNGKKRPTMNEVAMELERIKNSNGGFIMQRNFEQAEYTVTESSGPWDAASTSTMPPLDDSTASSLDIQPLLVHTV</sequence>
<keyword evidence="13 20" id="KW-0472">Membrane</keyword>
<evidence type="ECO:0000256" key="5">
    <source>
        <dbReference type="ARBA" id="ARBA00022679"/>
    </source>
</evidence>
<protein>
    <recommendedName>
        <fullName evidence="22">Protein kinase domain-containing protein</fullName>
    </recommendedName>
</protein>
<keyword evidence="12 20" id="KW-1133">Transmembrane helix</keyword>
<evidence type="ECO:0000313" key="23">
    <source>
        <dbReference type="EMBL" id="KAK9285644.1"/>
    </source>
</evidence>
<dbReference type="Pfam" id="PF07645">
    <property type="entry name" value="EGF_CA"/>
    <property type="match status" value="1"/>
</dbReference>
<evidence type="ECO:0000256" key="2">
    <source>
        <dbReference type="ARBA" id="ARBA00022527"/>
    </source>
</evidence>
<evidence type="ECO:0000256" key="15">
    <source>
        <dbReference type="ARBA" id="ARBA00023180"/>
    </source>
</evidence>
<dbReference type="PROSITE" id="PS00108">
    <property type="entry name" value="PROTEIN_KINASE_ST"/>
    <property type="match status" value="1"/>
</dbReference>
<dbReference type="InterPro" id="IPR008271">
    <property type="entry name" value="Ser/Thr_kinase_AS"/>
</dbReference>
<dbReference type="FunFam" id="1.10.510.10:FF:000084">
    <property type="entry name" value="Wall-associated receptor kinase 2"/>
    <property type="match status" value="1"/>
</dbReference>
<dbReference type="InterPro" id="IPR011009">
    <property type="entry name" value="Kinase-like_dom_sf"/>
</dbReference>
<dbReference type="InterPro" id="IPR025287">
    <property type="entry name" value="WAK_GUB"/>
</dbReference>
<comment type="subcellular location">
    <subcellularLocation>
        <location evidence="1">Membrane</location>
        <topology evidence="1">Single-pass type I membrane protein</topology>
    </subcellularLocation>
</comment>
<evidence type="ECO:0000256" key="1">
    <source>
        <dbReference type="ARBA" id="ARBA00004479"/>
    </source>
</evidence>
<dbReference type="Gene3D" id="2.10.25.10">
    <property type="entry name" value="Laminin"/>
    <property type="match status" value="1"/>
</dbReference>
<keyword evidence="4" id="KW-0597">Phosphoprotein</keyword>
<keyword evidence="5" id="KW-0808">Transferase</keyword>
<dbReference type="GO" id="GO:0005524">
    <property type="term" value="F:ATP binding"/>
    <property type="evidence" value="ECO:0007669"/>
    <property type="project" value="UniProtKB-KW"/>
</dbReference>
<dbReference type="GO" id="GO:0005509">
    <property type="term" value="F:calcium ion binding"/>
    <property type="evidence" value="ECO:0007669"/>
    <property type="project" value="InterPro"/>
</dbReference>
<dbReference type="EMBL" id="JBBPBK010000005">
    <property type="protein sequence ID" value="KAK9285644.1"/>
    <property type="molecule type" value="Genomic_DNA"/>
</dbReference>
<keyword evidence="14" id="KW-1015">Disulfide bond</keyword>
<dbReference type="SMART" id="SM00181">
    <property type="entry name" value="EGF"/>
    <property type="match status" value="2"/>
</dbReference>
<comment type="caution">
    <text evidence="23">The sequence shown here is derived from an EMBL/GenBank/DDBJ whole genome shotgun (WGS) entry which is preliminary data.</text>
</comment>
<dbReference type="InterPro" id="IPR018097">
    <property type="entry name" value="EGF_Ca-bd_CS"/>
</dbReference>
<dbReference type="InterPro" id="IPR001881">
    <property type="entry name" value="EGF-like_Ca-bd_dom"/>
</dbReference>
<keyword evidence="8" id="KW-0677">Repeat</keyword>
<evidence type="ECO:0000256" key="19">
    <source>
        <dbReference type="SAM" id="MobiDB-lite"/>
    </source>
</evidence>
<evidence type="ECO:0000256" key="11">
    <source>
        <dbReference type="ARBA" id="ARBA00022840"/>
    </source>
</evidence>
<dbReference type="InterPro" id="IPR000719">
    <property type="entry name" value="Prot_kinase_dom"/>
</dbReference>
<evidence type="ECO:0000256" key="4">
    <source>
        <dbReference type="ARBA" id="ARBA00022553"/>
    </source>
</evidence>
<dbReference type="Gene3D" id="3.30.200.20">
    <property type="entry name" value="Phosphorylase Kinase, domain 1"/>
    <property type="match status" value="1"/>
</dbReference>
<evidence type="ECO:0000256" key="13">
    <source>
        <dbReference type="ARBA" id="ARBA00023136"/>
    </source>
</evidence>
<dbReference type="FunFam" id="3.30.200.20:FF:000043">
    <property type="entry name" value="Wall-associated receptor kinase 2"/>
    <property type="match status" value="1"/>
</dbReference>
<dbReference type="PANTHER" id="PTHR27005">
    <property type="entry name" value="WALL-ASSOCIATED RECEPTOR KINASE-LIKE 21"/>
    <property type="match status" value="1"/>
</dbReference>
<evidence type="ECO:0000256" key="9">
    <source>
        <dbReference type="ARBA" id="ARBA00022741"/>
    </source>
</evidence>
<evidence type="ECO:0000256" key="18">
    <source>
        <dbReference type="ARBA" id="ARBA00058961"/>
    </source>
</evidence>
<dbReference type="SMART" id="SM00220">
    <property type="entry name" value="S_TKc"/>
    <property type="match status" value="1"/>
</dbReference>
<evidence type="ECO:0000256" key="20">
    <source>
        <dbReference type="SAM" id="Phobius"/>
    </source>
</evidence>
<evidence type="ECO:0000256" key="21">
    <source>
        <dbReference type="SAM" id="SignalP"/>
    </source>
</evidence>
<reference evidence="23 24" key="1">
    <citation type="journal article" date="2024" name="Plant J.">
        <title>Genome sequences and population genomics reveal climatic adaptation and genomic divergence between two closely related sweetgum species.</title>
        <authorList>
            <person name="Xu W.Q."/>
            <person name="Ren C.Q."/>
            <person name="Zhang X.Y."/>
            <person name="Comes H.P."/>
            <person name="Liu X.H."/>
            <person name="Li Y.G."/>
            <person name="Kettle C.J."/>
            <person name="Jalonen R."/>
            <person name="Gaisberger H."/>
            <person name="Ma Y.Z."/>
            <person name="Qiu Y.X."/>
        </authorList>
    </citation>
    <scope>NUCLEOTIDE SEQUENCE [LARGE SCALE GENOMIC DNA]</scope>
    <source>
        <strain evidence="23">Hangzhou</strain>
    </source>
</reference>
<dbReference type="InterPro" id="IPR049883">
    <property type="entry name" value="NOTCH1_EGF-like"/>
</dbReference>
<dbReference type="InterPro" id="IPR000742">
    <property type="entry name" value="EGF"/>
</dbReference>
<keyword evidence="10" id="KW-0418">Kinase</keyword>
<dbReference type="CDD" id="cd14066">
    <property type="entry name" value="STKc_IRAK"/>
    <property type="match status" value="1"/>
</dbReference>
<proteinExistence type="predicted"/>
<evidence type="ECO:0000256" key="17">
    <source>
        <dbReference type="ARBA" id="ARBA00047951"/>
    </source>
</evidence>
<dbReference type="PANTHER" id="PTHR27005:SF515">
    <property type="entry name" value="WALL-ASSOCIATED RECEPTOR KINASE-LIKE 10-RELATED"/>
    <property type="match status" value="1"/>
</dbReference>
<dbReference type="GO" id="GO:0004674">
    <property type="term" value="F:protein serine/threonine kinase activity"/>
    <property type="evidence" value="ECO:0007669"/>
    <property type="project" value="UniProtKB-KW"/>
</dbReference>
<feature type="transmembrane region" description="Helical" evidence="20">
    <location>
        <begin position="348"/>
        <end position="370"/>
    </location>
</feature>
<keyword evidence="7 21" id="KW-0732">Signal</keyword>
<dbReference type="InterPro" id="IPR013695">
    <property type="entry name" value="WAK"/>
</dbReference>
<dbReference type="PROSITE" id="PS01187">
    <property type="entry name" value="EGF_CA"/>
    <property type="match status" value="1"/>
</dbReference>
<dbReference type="SUPFAM" id="SSF56112">
    <property type="entry name" value="Protein kinase-like (PK-like)"/>
    <property type="match status" value="1"/>
</dbReference>
<dbReference type="Pfam" id="PF00069">
    <property type="entry name" value="Pkinase"/>
    <property type="match status" value="1"/>
</dbReference>
<keyword evidence="15" id="KW-0325">Glycoprotein</keyword>
<dbReference type="GO" id="GO:0030247">
    <property type="term" value="F:polysaccharide binding"/>
    <property type="evidence" value="ECO:0007669"/>
    <property type="project" value="InterPro"/>
</dbReference>
<dbReference type="FunFam" id="2.10.25.10:FF:000038">
    <property type="entry name" value="Fibrillin 2"/>
    <property type="match status" value="1"/>
</dbReference>
<keyword evidence="3" id="KW-0245">EGF-like domain</keyword>
<evidence type="ECO:0000256" key="14">
    <source>
        <dbReference type="ARBA" id="ARBA00023157"/>
    </source>
</evidence>
<feature type="region of interest" description="Disordered" evidence="19">
    <location>
        <begin position="718"/>
        <end position="737"/>
    </location>
</feature>
<feature type="signal peptide" evidence="21">
    <location>
        <begin position="1"/>
        <end position="36"/>
    </location>
</feature>
<keyword evidence="6 20" id="KW-0812">Transmembrane</keyword>
<name>A0AAP0RWQ8_LIQFO</name>
<dbReference type="Pfam" id="PF13947">
    <property type="entry name" value="GUB_WAK_bind"/>
    <property type="match status" value="1"/>
</dbReference>
<accession>A0AAP0RWQ8</accession>
<dbReference type="Gene3D" id="1.10.510.10">
    <property type="entry name" value="Transferase(Phosphotransferase) domain 1"/>
    <property type="match status" value="1"/>
</dbReference>
<organism evidence="23 24">
    <name type="scientific">Liquidambar formosana</name>
    <name type="common">Formosan gum</name>
    <dbReference type="NCBI Taxonomy" id="63359"/>
    <lineage>
        <taxon>Eukaryota</taxon>
        <taxon>Viridiplantae</taxon>
        <taxon>Streptophyta</taxon>
        <taxon>Embryophyta</taxon>
        <taxon>Tracheophyta</taxon>
        <taxon>Spermatophyta</taxon>
        <taxon>Magnoliopsida</taxon>
        <taxon>eudicotyledons</taxon>
        <taxon>Gunneridae</taxon>
        <taxon>Pentapetalae</taxon>
        <taxon>Saxifragales</taxon>
        <taxon>Altingiaceae</taxon>
        <taxon>Liquidambar</taxon>
    </lineage>
</organism>
<evidence type="ECO:0000256" key="6">
    <source>
        <dbReference type="ARBA" id="ARBA00022692"/>
    </source>
</evidence>
<dbReference type="Proteomes" id="UP001415857">
    <property type="component" value="Unassembled WGS sequence"/>
</dbReference>
<evidence type="ECO:0000256" key="3">
    <source>
        <dbReference type="ARBA" id="ARBA00022536"/>
    </source>
</evidence>
<comment type="catalytic activity">
    <reaction evidence="17">
        <text>L-threonyl-[protein] + ATP = O-phospho-L-threonyl-[protein] + ADP + H(+)</text>
        <dbReference type="Rhea" id="RHEA:46608"/>
        <dbReference type="Rhea" id="RHEA-COMP:11060"/>
        <dbReference type="Rhea" id="RHEA-COMP:11605"/>
        <dbReference type="ChEBI" id="CHEBI:15378"/>
        <dbReference type="ChEBI" id="CHEBI:30013"/>
        <dbReference type="ChEBI" id="CHEBI:30616"/>
        <dbReference type="ChEBI" id="CHEBI:61977"/>
        <dbReference type="ChEBI" id="CHEBI:456216"/>
    </reaction>
</comment>
<dbReference type="InterPro" id="IPR045274">
    <property type="entry name" value="WAK-like"/>
</dbReference>
<evidence type="ECO:0000313" key="24">
    <source>
        <dbReference type="Proteomes" id="UP001415857"/>
    </source>
</evidence>
<dbReference type="AlphaFoldDB" id="A0AAP0RWQ8"/>
<keyword evidence="2" id="KW-0723">Serine/threonine-protein kinase</keyword>
<dbReference type="GO" id="GO:0005886">
    <property type="term" value="C:plasma membrane"/>
    <property type="evidence" value="ECO:0007669"/>
    <property type="project" value="TreeGrafter"/>
</dbReference>
<dbReference type="SUPFAM" id="SSF57196">
    <property type="entry name" value="EGF/Laminin"/>
    <property type="match status" value="1"/>
</dbReference>
<evidence type="ECO:0000256" key="7">
    <source>
        <dbReference type="ARBA" id="ARBA00022729"/>
    </source>
</evidence>
<evidence type="ECO:0000256" key="8">
    <source>
        <dbReference type="ARBA" id="ARBA00022737"/>
    </source>
</evidence>
<evidence type="ECO:0000256" key="10">
    <source>
        <dbReference type="ARBA" id="ARBA00022777"/>
    </source>
</evidence>
<comment type="catalytic activity">
    <reaction evidence="16">
        <text>L-seryl-[protein] + ATP = O-phospho-L-seryl-[protein] + ADP + H(+)</text>
        <dbReference type="Rhea" id="RHEA:17989"/>
        <dbReference type="Rhea" id="RHEA-COMP:9863"/>
        <dbReference type="Rhea" id="RHEA-COMP:11604"/>
        <dbReference type="ChEBI" id="CHEBI:15378"/>
        <dbReference type="ChEBI" id="CHEBI:29999"/>
        <dbReference type="ChEBI" id="CHEBI:30616"/>
        <dbReference type="ChEBI" id="CHEBI:83421"/>
        <dbReference type="ChEBI" id="CHEBI:456216"/>
    </reaction>
</comment>
<evidence type="ECO:0000256" key="16">
    <source>
        <dbReference type="ARBA" id="ARBA00047558"/>
    </source>
</evidence>
<feature type="domain" description="Protein kinase" evidence="22">
    <location>
        <begin position="419"/>
        <end position="694"/>
    </location>
</feature>
<gene>
    <name evidence="23" type="ORF">L1049_024842</name>
</gene>
<keyword evidence="11" id="KW-0067">ATP-binding</keyword>
<keyword evidence="24" id="KW-1185">Reference proteome</keyword>
<dbReference type="PROSITE" id="PS50011">
    <property type="entry name" value="PROTEIN_KINASE_DOM"/>
    <property type="match status" value="1"/>
</dbReference>
<dbReference type="CDD" id="cd00054">
    <property type="entry name" value="EGF_CA"/>
    <property type="match status" value="1"/>
</dbReference>
<evidence type="ECO:0000256" key="12">
    <source>
        <dbReference type="ARBA" id="ARBA00022989"/>
    </source>
</evidence>
<feature type="chain" id="PRO_5043012168" description="Protein kinase domain-containing protein" evidence="21">
    <location>
        <begin position="37"/>
        <end position="750"/>
    </location>
</feature>
<dbReference type="SMART" id="SM00179">
    <property type="entry name" value="EGF_CA"/>
    <property type="match status" value="1"/>
</dbReference>
<keyword evidence="9" id="KW-0547">Nucleotide-binding</keyword>
<evidence type="ECO:0000259" key="22">
    <source>
        <dbReference type="PROSITE" id="PS50011"/>
    </source>
</evidence>